<comment type="similarity">
    <text evidence="10">Belongs to the DRC3 family.</text>
</comment>
<keyword evidence="4" id="KW-0677">Repeat</keyword>
<dbReference type="InterPro" id="IPR032675">
    <property type="entry name" value="LRR_dom_sf"/>
</dbReference>
<evidence type="ECO:0000256" key="5">
    <source>
        <dbReference type="ARBA" id="ARBA00022846"/>
    </source>
</evidence>
<dbReference type="PANTHER" id="PTHR45973">
    <property type="entry name" value="PROTEIN PHOSPHATASE 1 REGULATORY SUBUNIT SDS22-RELATED"/>
    <property type="match status" value="1"/>
</dbReference>
<dbReference type="PROSITE" id="PS51450">
    <property type="entry name" value="LRR"/>
    <property type="match status" value="3"/>
</dbReference>
<evidence type="ECO:0000313" key="13">
    <source>
        <dbReference type="Ensembl" id="ENSPKIP00000039241.1"/>
    </source>
</evidence>
<dbReference type="GO" id="GO:0005929">
    <property type="term" value="C:cilium"/>
    <property type="evidence" value="ECO:0007669"/>
    <property type="project" value="TreeGrafter"/>
</dbReference>
<evidence type="ECO:0000256" key="3">
    <source>
        <dbReference type="ARBA" id="ARBA00022614"/>
    </source>
</evidence>
<dbReference type="SUPFAM" id="SSF52075">
    <property type="entry name" value="Outer arm dynein light chain 1"/>
    <property type="match status" value="1"/>
</dbReference>
<dbReference type="Ensembl" id="ENSPKIT00000020243.1">
    <property type="protein sequence ID" value="ENSPKIP00000039241.1"/>
    <property type="gene ID" value="ENSPKIG00000016622.1"/>
</dbReference>
<dbReference type="InterPro" id="IPR001611">
    <property type="entry name" value="Leu-rich_rpt"/>
</dbReference>
<evidence type="ECO:0000313" key="14">
    <source>
        <dbReference type="Proteomes" id="UP000261540"/>
    </source>
</evidence>
<keyword evidence="3" id="KW-0433">Leucine-rich repeat</keyword>
<name>A0A3B3TAA1_9TELE</name>
<keyword evidence="9" id="KW-0966">Cell projection</keyword>
<evidence type="ECO:0000256" key="10">
    <source>
        <dbReference type="ARBA" id="ARBA00038378"/>
    </source>
</evidence>
<proteinExistence type="inferred from homology"/>
<dbReference type="Gene3D" id="3.80.10.10">
    <property type="entry name" value="Ribonuclease Inhibitor"/>
    <property type="match status" value="1"/>
</dbReference>
<keyword evidence="8" id="KW-0206">Cytoskeleton</keyword>
<evidence type="ECO:0000256" key="7">
    <source>
        <dbReference type="ARBA" id="ARBA00023069"/>
    </source>
</evidence>
<keyword evidence="5" id="KW-0282">Flagellum</keyword>
<evidence type="ECO:0000256" key="9">
    <source>
        <dbReference type="ARBA" id="ARBA00023273"/>
    </source>
</evidence>
<evidence type="ECO:0000256" key="6">
    <source>
        <dbReference type="ARBA" id="ARBA00023054"/>
    </source>
</evidence>
<reference evidence="13" key="2">
    <citation type="submission" date="2025-09" db="UniProtKB">
        <authorList>
            <consortium name="Ensembl"/>
        </authorList>
    </citation>
    <scope>IDENTIFICATION</scope>
</reference>
<dbReference type="Pfam" id="PF14580">
    <property type="entry name" value="LRR_9"/>
    <property type="match status" value="1"/>
</dbReference>
<evidence type="ECO:0000256" key="1">
    <source>
        <dbReference type="ARBA" id="ARBA00004611"/>
    </source>
</evidence>
<dbReference type="SMART" id="SM00365">
    <property type="entry name" value="LRR_SD22"/>
    <property type="match status" value="4"/>
</dbReference>
<accession>A0A3B3TAA1</accession>
<evidence type="ECO:0000256" key="11">
    <source>
        <dbReference type="ARBA" id="ARBA00040950"/>
    </source>
</evidence>
<dbReference type="PANTHER" id="PTHR45973:SF12">
    <property type="entry name" value="DYNEIN REGULATORY COMPLEX SUBUNIT 3"/>
    <property type="match status" value="1"/>
</dbReference>
<feature type="coiled-coil region" evidence="12">
    <location>
        <begin position="205"/>
        <end position="242"/>
    </location>
</feature>
<organism evidence="13 14">
    <name type="scientific">Paramormyrops kingsleyae</name>
    <dbReference type="NCBI Taxonomy" id="1676925"/>
    <lineage>
        <taxon>Eukaryota</taxon>
        <taxon>Metazoa</taxon>
        <taxon>Chordata</taxon>
        <taxon>Craniata</taxon>
        <taxon>Vertebrata</taxon>
        <taxon>Euteleostomi</taxon>
        <taxon>Actinopterygii</taxon>
        <taxon>Neopterygii</taxon>
        <taxon>Teleostei</taxon>
        <taxon>Osteoglossocephala</taxon>
        <taxon>Osteoglossomorpha</taxon>
        <taxon>Osteoglossiformes</taxon>
        <taxon>Mormyridae</taxon>
        <taxon>Paramormyrops</taxon>
    </lineage>
</organism>
<keyword evidence="6 12" id="KW-0175">Coiled coil</keyword>
<evidence type="ECO:0000256" key="4">
    <source>
        <dbReference type="ARBA" id="ARBA00022737"/>
    </source>
</evidence>
<dbReference type="GeneTree" id="ENSGT00940000159298"/>
<evidence type="ECO:0000256" key="2">
    <source>
        <dbReference type="ARBA" id="ARBA00022490"/>
    </source>
</evidence>
<dbReference type="AlphaFoldDB" id="A0A3B3TAA1"/>
<dbReference type="Proteomes" id="UP000261540">
    <property type="component" value="Unplaced"/>
</dbReference>
<protein>
    <recommendedName>
        <fullName evidence="11">Dynein regulatory complex subunit 3</fullName>
    </recommendedName>
</protein>
<keyword evidence="7" id="KW-0969">Cilium</keyword>
<evidence type="ECO:0000256" key="8">
    <source>
        <dbReference type="ARBA" id="ARBA00023212"/>
    </source>
</evidence>
<keyword evidence="2" id="KW-0963">Cytoplasm</keyword>
<sequence>PCPQQEMDIPHVIDEEMLQRAVEEQGPQDPENPAASIAKAEGIQREHVRRLRLDFRKILKIDHLWEFTCLTKLQLDNNVINKIQGLESLTNLVWLDLSFNHIEVIEGLNTLLKLENLSLYNNRISVIENMDSLVHLQVVSLGNNLLSQLDNIVYLRKFENLRTLNLAGNPFCKDENYKALIAAYLQGLVYLDYRLVDEAARETGLVRYQDALEELRHEEEEATRAMEAKRRAEEELQMHREAFVEFLNGPYLFDSMYAGDPEAAKLACLPGLNTLQQVVLCMQMFELGLQQWERRKAEVDCFFECYQEAVADNRKRGAQLVNDFQGSIRETLAEMQHSTEPRVLEAQRNQFREDLSQLCDTLLTVELQLVNQLEDIIKEFERNVSEMIGGFLETLQGIYPFCRDLENQHHEKLQEIALATLDRVAKGTMEQEMPDDVLALFVDKDTLQSAVGASHDIHLLRIDNREDELVTRVNKWVTELMKTIQNDEVKRNRKRMAEIFHYADYMKEQMRETLDQETG</sequence>
<dbReference type="STRING" id="1676925.ENSPKIP00000039241"/>
<comment type="subcellular location">
    <subcellularLocation>
        <location evidence="1">Cytoplasm</location>
        <location evidence="1">Cytoskeleton</location>
        <location evidence="1">Flagellum axoneme</location>
    </subcellularLocation>
</comment>
<reference evidence="13" key="1">
    <citation type="submission" date="2025-08" db="UniProtKB">
        <authorList>
            <consortium name="Ensembl"/>
        </authorList>
    </citation>
    <scope>IDENTIFICATION</scope>
</reference>
<keyword evidence="14" id="KW-1185">Reference proteome</keyword>
<evidence type="ECO:0000256" key="12">
    <source>
        <dbReference type="SAM" id="Coils"/>
    </source>
</evidence>
<dbReference type="InterPro" id="IPR050576">
    <property type="entry name" value="Cilia_flagella_integrity"/>
</dbReference>